<dbReference type="AlphaFoldDB" id="A0A9Q1F4W0"/>
<accession>A0A9Q1F4W0</accession>
<reference evidence="1" key="1">
    <citation type="journal article" date="2023" name="Science">
        <title>Genome structures resolve the early diversification of teleost fishes.</title>
        <authorList>
            <person name="Parey E."/>
            <person name="Louis A."/>
            <person name="Montfort J."/>
            <person name="Bouchez O."/>
            <person name="Roques C."/>
            <person name="Iampietro C."/>
            <person name="Lluch J."/>
            <person name="Castinel A."/>
            <person name="Donnadieu C."/>
            <person name="Desvignes T."/>
            <person name="Floi Bucao C."/>
            <person name="Jouanno E."/>
            <person name="Wen M."/>
            <person name="Mejri S."/>
            <person name="Dirks R."/>
            <person name="Jansen H."/>
            <person name="Henkel C."/>
            <person name="Chen W.J."/>
            <person name="Zahm M."/>
            <person name="Cabau C."/>
            <person name="Klopp C."/>
            <person name="Thompson A.W."/>
            <person name="Robinson-Rechavi M."/>
            <person name="Braasch I."/>
            <person name="Lecointre G."/>
            <person name="Bobe J."/>
            <person name="Postlethwait J.H."/>
            <person name="Berthelot C."/>
            <person name="Roest Crollius H."/>
            <person name="Guiguen Y."/>
        </authorList>
    </citation>
    <scope>NUCLEOTIDE SEQUENCE</scope>
    <source>
        <strain evidence="1">WJC10195</strain>
    </source>
</reference>
<evidence type="ECO:0000313" key="2">
    <source>
        <dbReference type="Proteomes" id="UP001152622"/>
    </source>
</evidence>
<evidence type="ECO:0000313" key="1">
    <source>
        <dbReference type="EMBL" id="KAJ8351241.1"/>
    </source>
</evidence>
<name>A0A9Q1F4W0_SYNKA</name>
<dbReference type="EMBL" id="JAINUF010000008">
    <property type="protein sequence ID" value="KAJ8351241.1"/>
    <property type="molecule type" value="Genomic_DNA"/>
</dbReference>
<keyword evidence="2" id="KW-1185">Reference proteome</keyword>
<organism evidence="1 2">
    <name type="scientific">Synaphobranchus kaupii</name>
    <name type="common">Kaup's arrowtooth eel</name>
    <dbReference type="NCBI Taxonomy" id="118154"/>
    <lineage>
        <taxon>Eukaryota</taxon>
        <taxon>Metazoa</taxon>
        <taxon>Chordata</taxon>
        <taxon>Craniata</taxon>
        <taxon>Vertebrata</taxon>
        <taxon>Euteleostomi</taxon>
        <taxon>Actinopterygii</taxon>
        <taxon>Neopterygii</taxon>
        <taxon>Teleostei</taxon>
        <taxon>Anguilliformes</taxon>
        <taxon>Synaphobranchidae</taxon>
        <taxon>Synaphobranchus</taxon>
    </lineage>
</organism>
<proteinExistence type="predicted"/>
<gene>
    <name evidence="1" type="ORF">SKAU_G00227170</name>
</gene>
<sequence>MRWSQSVEGELAGACAAGLLPLCRLCRVPARASPRKTARLHGCPGPCTRHPPNPQSNSLASPAILLLSGTITGGQRQSGNALHLGWRRSCGLVTSSFVWPRWRSPAAIPHGLQSPSAPSPFPLRPWLSSARRQPLSVSRWNPDDITAAPAPVRLGPLSLGLCLAAVSLKGDLRPD</sequence>
<protein>
    <submittedName>
        <fullName evidence="1">Uncharacterized protein</fullName>
    </submittedName>
</protein>
<comment type="caution">
    <text evidence="1">The sequence shown here is derived from an EMBL/GenBank/DDBJ whole genome shotgun (WGS) entry which is preliminary data.</text>
</comment>
<dbReference type="Proteomes" id="UP001152622">
    <property type="component" value="Chromosome 8"/>
</dbReference>